<dbReference type="AlphaFoldDB" id="A0A182IQK2"/>
<evidence type="ECO:0000259" key="2">
    <source>
        <dbReference type="Pfam" id="PF15377"/>
    </source>
</evidence>
<evidence type="ECO:0000313" key="3">
    <source>
        <dbReference type="EnsemblMetazoa" id="AATE003588-PA.1"/>
    </source>
</evidence>
<feature type="compositionally biased region" description="Acidic residues" evidence="1">
    <location>
        <begin position="59"/>
        <end position="70"/>
    </location>
</feature>
<feature type="domain" description="DUF4604" evidence="2">
    <location>
        <begin position="23"/>
        <end position="150"/>
    </location>
</feature>
<dbReference type="Pfam" id="PF15377">
    <property type="entry name" value="DUF4604"/>
    <property type="match status" value="1"/>
</dbReference>
<feature type="compositionally biased region" description="Acidic residues" evidence="1">
    <location>
        <begin position="147"/>
        <end position="157"/>
    </location>
</feature>
<proteinExistence type="predicted"/>
<feature type="compositionally biased region" description="Basic and acidic residues" evidence="1">
    <location>
        <begin position="39"/>
        <end position="58"/>
    </location>
</feature>
<feature type="compositionally biased region" description="Basic and acidic residues" evidence="1">
    <location>
        <begin position="80"/>
        <end position="107"/>
    </location>
</feature>
<feature type="region of interest" description="Disordered" evidence="1">
    <location>
        <begin position="39"/>
        <end position="157"/>
    </location>
</feature>
<dbReference type="InterPro" id="IPR027911">
    <property type="entry name" value="DUF4604"/>
</dbReference>
<dbReference type="EnsemblMetazoa" id="AATE003588-RA">
    <property type="protein sequence ID" value="AATE003588-PA.1"/>
    <property type="gene ID" value="AATE003588"/>
</dbReference>
<organism evidence="3">
    <name type="scientific">Anopheles atroparvus</name>
    <name type="common">European mosquito</name>
    <dbReference type="NCBI Taxonomy" id="41427"/>
    <lineage>
        <taxon>Eukaryota</taxon>
        <taxon>Metazoa</taxon>
        <taxon>Ecdysozoa</taxon>
        <taxon>Arthropoda</taxon>
        <taxon>Hexapoda</taxon>
        <taxon>Insecta</taxon>
        <taxon>Pterygota</taxon>
        <taxon>Neoptera</taxon>
        <taxon>Endopterygota</taxon>
        <taxon>Diptera</taxon>
        <taxon>Nematocera</taxon>
        <taxon>Culicoidea</taxon>
        <taxon>Culicidae</taxon>
        <taxon>Anophelinae</taxon>
        <taxon>Anopheles</taxon>
    </lineage>
</organism>
<dbReference type="PANTHER" id="PTHR31195:SF2">
    <property type="entry name" value="GEO02494P1"/>
    <property type="match status" value="1"/>
</dbReference>
<reference evidence="3" key="1">
    <citation type="submission" date="2022-08" db="UniProtKB">
        <authorList>
            <consortium name="EnsemblMetazoa"/>
        </authorList>
    </citation>
    <scope>IDENTIFICATION</scope>
    <source>
        <strain evidence="3">EBRO</strain>
    </source>
</reference>
<protein>
    <submittedName>
        <fullName evidence="3">DUF4604 domain-containing protein</fullName>
    </submittedName>
</protein>
<evidence type="ECO:0000256" key="1">
    <source>
        <dbReference type="SAM" id="MobiDB-lite"/>
    </source>
</evidence>
<dbReference type="STRING" id="41427.A0A182IQK2"/>
<name>A0A182IQK2_ANOAO</name>
<dbReference type="VEuPathDB" id="VectorBase:AATE003588"/>
<sequence>MFCTLKSSLVHSVCESFCNMSKRNVAFIKPEEPSFLKKMKEQIGYKEGPSIDDKREAIENYEDSDDEEKEDEKPQVVVIKEGDLTEEEAAKAFKDESEKPADLEQKIVFKSKKVKSEKVEQHPKPKPEEKKAKKAKEKEQKSKLSFNDDDDEDEENV</sequence>
<dbReference type="PANTHER" id="PTHR31195">
    <property type="entry name" value="GEO02494P1"/>
    <property type="match status" value="1"/>
</dbReference>
<dbReference type="InterPro" id="IPR040219">
    <property type="entry name" value="KIAA1143-like"/>
</dbReference>
<feature type="compositionally biased region" description="Basic and acidic residues" evidence="1">
    <location>
        <begin position="114"/>
        <end position="142"/>
    </location>
</feature>
<accession>A0A182IQK2</accession>